<dbReference type="InParanoid" id="A0A3Q0FV62"/>
<dbReference type="Proteomes" id="UP000189705">
    <property type="component" value="Unplaced"/>
</dbReference>
<keyword evidence="10" id="KW-1185">Reference proteome</keyword>
<accession>A0A3Q0FV62</accession>
<evidence type="ECO:0000256" key="1">
    <source>
        <dbReference type="ARBA" id="ARBA00004613"/>
    </source>
</evidence>
<name>A0A3Q0FV62_ALLSI</name>
<dbReference type="SMART" id="SM00092">
    <property type="entry name" value="RNAse_Pc"/>
    <property type="match status" value="1"/>
</dbReference>
<feature type="signal peptide" evidence="8">
    <location>
        <begin position="1"/>
        <end position="25"/>
    </location>
</feature>
<dbReference type="RefSeq" id="XP_025051224.1">
    <property type="nucleotide sequence ID" value="XM_025195439.1"/>
</dbReference>
<evidence type="ECO:0000256" key="2">
    <source>
        <dbReference type="ARBA" id="ARBA00005600"/>
    </source>
</evidence>
<keyword evidence="8" id="KW-0732">Signal</keyword>
<evidence type="ECO:0000259" key="9">
    <source>
        <dbReference type="SMART" id="SM00092"/>
    </source>
</evidence>
<keyword evidence="5 8" id="KW-0255">Endonuclease</keyword>
<dbReference type="GO" id="GO:0004519">
    <property type="term" value="F:endonuclease activity"/>
    <property type="evidence" value="ECO:0007669"/>
    <property type="project" value="UniProtKB-KW"/>
</dbReference>
<evidence type="ECO:0000256" key="7">
    <source>
        <dbReference type="ARBA" id="ARBA00023157"/>
    </source>
</evidence>
<keyword evidence="7" id="KW-1015">Disulfide bond</keyword>
<organism evidence="10 11">
    <name type="scientific">Alligator sinensis</name>
    <name type="common">Chinese alligator</name>
    <dbReference type="NCBI Taxonomy" id="38654"/>
    <lineage>
        <taxon>Eukaryota</taxon>
        <taxon>Metazoa</taxon>
        <taxon>Chordata</taxon>
        <taxon>Craniata</taxon>
        <taxon>Vertebrata</taxon>
        <taxon>Euteleostomi</taxon>
        <taxon>Archelosauria</taxon>
        <taxon>Archosauria</taxon>
        <taxon>Crocodylia</taxon>
        <taxon>Alligatoridae</taxon>
        <taxon>Alligatorinae</taxon>
        <taxon>Alligator</taxon>
    </lineage>
</organism>
<dbReference type="KEGG" id="asn:112548779"/>
<dbReference type="GO" id="GO:0016787">
    <property type="term" value="F:hydrolase activity"/>
    <property type="evidence" value="ECO:0007669"/>
    <property type="project" value="UniProtKB-KW"/>
</dbReference>
<gene>
    <name evidence="11" type="primary">LOC112548779</name>
</gene>
<feature type="chain" id="PRO_5017844957" evidence="8">
    <location>
        <begin position="26"/>
        <end position="141"/>
    </location>
</feature>
<sequence length="141" mass="15941">MGVRKATGLFLLLLTTLCLAPCIRSQDQRFKMFLKQHYDSPRTDARRDYCGFMMQQRGMIKPCKTLNTFIHASQKQILAVCREGGTIYHGTHQSHTPLAITTCKLKNLVTGGCKYESHAAFKYISIVCDQAGWPVHFNEGV</sequence>
<evidence type="ECO:0000256" key="8">
    <source>
        <dbReference type="RuleBase" id="RU000651"/>
    </source>
</evidence>
<dbReference type="GO" id="GO:0050830">
    <property type="term" value="P:defense response to Gram-positive bacterium"/>
    <property type="evidence" value="ECO:0007669"/>
    <property type="project" value="TreeGrafter"/>
</dbReference>
<dbReference type="GO" id="GO:0004540">
    <property type="term" value="F:RNA nuclease activity"/>
    <property type="evidence" value="ECO:0007669"/>
    <property type="project" value="TreeGrafter"/>
</dbReference>
<evidence type="ECO:0000256" key="3">
    <source>
        <dbReference type="ARBA" id="ARBA00022525"/>
    </source>
</evidence>
<dbReference type="Gene3D" id="3.10.130.10">
    <property type="entry name" value="Ribonuclease A-like domain"/>
    <property type="match status" value="1"/>
</dbReference>
<keyword evidence="3" id="KW-0964">Secreted</keyword>
<evidence type="ECO:0000256" key="4">
    <source>
        <dbReference type="ARBA" id="ARBA00022722"/>
    </source>
</evidence>
<dbReference type="InterPro" id="IPR036816">
    <property type="entry name" value="RNaseA-like_dom_sf"/>
</dbReference>
<keyword evidence="4 8" id="KW-0540">Nuclease</keyword>
<dbReference type="CDD" id="cd06265">
    <property type="entry name" value="RNase_A_canonical"/>
    <property type="match status" value="1"/>
</dbReference>
<comment type="subcellular location">
    <subcellularLocation>
        <location evidence="1">Secreted</location>
    </subcellularLocation>
</comment>
<dbReference type="PROSITE" id="PS00127">
    <property type="entry name" value="RNASE_PANCREATIC"/>
    <property type="match status" value="1"/>
</dbReference>
<evidence type="ECO:0000256" key="5">
    <source>
        <dbReference type="ARBA" id="ARBA00022759"/>
    </source>
</evidence>
<reference evidence="11" key="1">
    <citation type="submission" date="2025-08" db="UniProtKB">
        <authorList>
            <consortium name="RefSeq"/>
        </authorList>
    </citation>
    <scope>IDENTIFICATION</scope>
</reference>
<evidence type="ECO:0000256" key="6">
    <source>
        <dbReference type="ARBA" id="ARBA00022801"/>
    </source>
</evidence>
<keyword evidence="6 8" id="KW-0378">Hydrolase</keyword>
<feature type="domain" description="Ribonuclease A-domain" evidence="9">
    <location>
        <begin position="26"/>
        <end position="141"/>
    </location>
</feature>
<dbReference type="AlphaFoldDB" id="A0A3Q0FV62"/>
<protein>
    <submittedName>
        <fullName evidence="11">Ribonuclease-like</fullName>
    </submittedName>
</protein>
<dbReference type="PANTHER" id="PTHR11437">
    <property type="entry name" value="RIBONUCLEASE"/>
    <property type="match status" value="1"/>
</dbReference>
<proteinExistence type="inferred from homology"/>
<dbReference type="GO" id="GO:0005576">
    <property type="term" value="C:extracellular region"/>
    <property type="evidence" value="ECO:0007669"/>
    <property type="project" value="UniProtKB-SubCell"/>
</dbReference>
<dbReference type="GeneID" id="112548779"/>
<dbReference type="PRINTS" id="PR00794">
    <property type="entry name" value="RIBONUCLEASE"/>
</dbReference>
<dbReference type="SUPFAM" id="SSF54076">
    <property type="entry name" value="RNase A-like"/>
    <property type="match status" value="1"/>
</dbReference>
<dbReference type="InterPro" id="IPR023411">
    <property type="entry name" value="RNaseA_AS"/>
</dbReference>
<dbReference type="GO" id="GO:0003676">
    <property type="term" value="F:nucleic acid binding"/>
    <property type="evidence" value="ECO:0007669"/>
    <property type="project" value="InterPro"/>
</dbReference>
<evidence type="ECO:0000313" key="11">
    <source>
        <dbReference type="RefSeq" id="XP_025051224.1"/>
    </source>
</evidence>
<dbReference type="Pfam" id="PF00074">
    <property type="entry name" value="RnaseA"/>
    <property type="match status" value="1"/>
</dbReference>
<dbReference type="InterPro" id="IPR001427">
    <property type="entry name" value="RNaseA"/>
</dbReference>
<comment type="similarity">
    <text evidence="2 8">Belongs to the pancreatic ribonuclease family.</text>
</comment>
<dbReference type="InterPro" id="IPR023412">
    <property type="entry name" value="RNaseA_domain"/>
</dbReference>
<dbReference type="PANTHER" id="PTHR11437:SF10">
    <property type="entry name" value="ANGIOGENIN-RELATED"/>
    <property type="match status" value="1"/>
</dbReference>
<evidence type="ECO:0000313" key="10">
    <source>
        <dbReference type="Proteomes" id="UP000189705"/>
    </source>
</evidence>